<comment type="caution">
    <text evidence="1">The sequence shown here is derived from an EMBL/GenBank/DDBJ whole genome shotgun (WGS) entry which is preliminary data.</text>
</comment>
<gene>
    <name evidence="1" type="ORF">DPMN_150362</name>
</gene>
<dbReference type="OrthoDB" id="6040380at2759"/>
<evidence type="ECO:0000313" key="2">
    <source>
        <dbReference type="Proteomes" id="UP000828390"/>
    </source>
</evidence>
<dbReference type="AlphaFoldDB" id="A0A9D4J206"/>
<reference evidence="1" key="1">
    <citation type="journal article" date="2019" name="bioRxiv">
        <title>The Genome of the Zebra Mussel, Dreissena polymorpha: A Resource for Invasive Species Research.</title>
        <authorList>
            <person name="McCartney M.A."/>
            <person name="Auch B."/>
            <person name="Kono T."/>
            <person name="Mallez S."/>
            <person name="Zhang Y."/>
            <person name="Obille A."/>
            <person name="Becker A."/>
            <person name="Abrahante J.E."/>
            <person name="Garbe J."/>
            <person name="Badalamenti J.P."/>
            <person name="Herman A."/>
            <person name="Mangelson H."/>
            <person name="Liachko I."/>
            <person name="Sullivan S."/>
            <person name="Sone E.D."/>
            <person name="Koren S."/>
            <person name="Silverstein K.A.T."/>
            <person name="Beckman K.B."/>
            <person name="Gohl D.M."/>
        </authorList>
    </citation>
    <scope>NUCLEOTIDE SEQUENCE</scope>
    <source>
        <strain evidence="1">Duluth1</strain>
        <tissue evidence="1">Whole animal</tissue>
    </source>
</reference>
<protein>
    <submittedName>
        <fullName evidence="1">Uncharacterized protein</fullName>
    </submittedName>
</protein>
<name>A0A9D4J206_DREPO</name>
<accession>A0A9D4J206</accession>
<sequence>MSRYRQSNPITPNFLYGGSVNTVSTKGRRVVDGLPHICADGHNHATEAEVSQCIDAHKVYVCSSNHMHTEHGDAERCDQIKREEELLRDKELQRKHEREMMDKQIKMADNLRAMGWNFKVHGMPQLAWKES</sequence>
<dbReference type="EMBL" id="JAIWYP010000007">
    <property type="protein sequence ID" value="KAH3796791.1"/>
    <property type="molecule type" value="Genomic_DNA"/>
</dbReference>
<keyword evidence="2" id="KW-1185">Reference proteome</keyword>
<proteinExistence type="predicted"/>
<dbReference type="Proteomes" id="UP000828390">
    <property type="component" value="Unassembled WGS sequence"/>
</dbReference>
<evidence type="ECO:0000313" key="1">
    <source>
        <dbReference type="EMBL" id="KAH3796791.1"/>
    </source>
</evidence>
<reference evidence="1" key="2">
    <citation type="submission" date="2020-11" db="EMBL/GenBank/DDBJ databases">
        <authorList>
            <person name="McCartney M.A."/>
            <person name="Auch B."/>
            <person name="Kono T."/>
            <person name="Mallez S."/>
            <person name="Becker A."/>
            <person name="Gohl D.M."/>
            <person name="Silverstein K.A.T."/>
            <person name="Koren S."/>
            <person name="Bechman K.B."/>
            <person name="Herman A."/>
            <person name="Abrahante J.E."/>
            <person name="Garbe J."/>
        </authorList>
    </citation>
    <scope>NUCLEOTIDE SEQUENCE</scope>
    <source>
        <strain evidence="1">Duluth1</strain>
        <tissue evidence="1">Whole animal</tissue>
    </source>
</reference>
<organism evidence="1 2">
    <name type="scientific">Dreissena polymorpha</name>
    <name type="common">Zebra mussel</name>
    <name type="synonym">Mytilus polymorpha</name>
    <dbReference type="NCBI Taxonomy" id="45954"/>
    <lineage>
        <taxon>Eukaryota</taxon>
        <taxon>Metazoa</taxon>
        <taxon>Spiralia</taxon>
        <taxon>Lophotrochozoa</taxon>
        <taxon>Mollusca</taxon>
        <taxon>Bivalvia</taxon>
        <taxon>Autobranchia</taxon>
        <taxon>Heteroconchia</taxon>
        <taxon>Euheterodonta</taxon>
        <taxon>Imparidentia</taxon>
        <taxon>Neoheterodontei</taxon>
        <taxon>Myida</taxon>
        <taxon>Dreissenoidea</taxon>
        <taxon>Dreissenidae</taxon>
        <taxon>Dreissena</taxon>
    </lineage>
</organism>